<name>A0A3N2PZD3_SODAK</name>
<organism evidence="1 2">
    <name type="scientific">Sodiomyces alkalinus (strain CBS 110278 / VKM F-3762 / F11)</name>
    <name type="common">Alkaliphilic filamentous fungus</name>
    <dbReference type="NCBI Taxonomy" id="1314773"/>
    <lineage>
        <taxon>Eukaryota</taxon>
        <taxon>Fungi</taxon>
        <taxon>Dikarya</taxon>
        <taxon>Ascomycota</taxon>
        <taxon>Pezizomycotina</taxon>
        <taxon>Sordariomycetes</taxon>
        <taxon>Hypocreomycetidae</taxon>
        <taxon>Glomerellales</taxon>
        <taxon>Plectosphaerellaceae</taxon>
        <taxon>Sodiomyces</taxon>
    </lineage>
</organism>
<protein>
    <submittedName>
        <fullName evidence="1">Uncharacterized protein</fullName>
    </submittedName>
</protein>
<sequence>MRPTSIVMLHLDRMSVQWGANHQRQTTVALSVRQTSQDHGSTSTCCLLSLDNRLESRIETSLLFLRHLIELHLILFAREVDSVQWFILQRDGYQGLTASGNMDFWGSGRPSRDESLAIHANRLSGHIAETFPNDAYDVRESSDEELKRPEPFHVMSFCRDHPNLDQKKRNLD</sequence>
<dbReference type="Proteomes" id="UP000272025">
    <property type="component" value="Unassembled WGS sequence"/>
</dbReference>
<accession>A0A3N2PZD3</accession>
<dbReference type="RefSeq" id="XP_028467663.1">
    <property type="nucleotide sequence ID" value="XM_028614086.1"/>
</dbReference>
<dbReference type="EMBL" id="ML119053">
    <property type="protein sequence ID" value="ROT39857.1"/>
    <property type="molecule type" value="Genomic_DNA"/>
</dbReference>
<dbReference type="GeneID" id="39582564"/>
<reference evidence="1 2" key="1">
    <citation type="journal article" date="2018" name="Mol. Ecol.">
        <title>The obligate alkalophilic soda-lake fungus Sodiomyces alkalinus has shifted to a protein diet.</title>
        <authorList>
            <person name="Grum-Grzhimaylo A.A."/>
            <person name="Falkoski D.L."/>
            <person name="van den Heuvel J."/>
            <person name="Valero-Jimenez C.A."/>
            <person name="Min B."/>
            <person name="Choi I.G."/>
            <person name="Lipzen A."/>
            <person name="Daum C.G."/>
            <person name="Aanen D.K."/>
            <person name="Tsang A."/>
            <person name="Henrissat B."/>
            <person name="Bilanenko E.N."/>
            <person name="de Vries R.P."/>
            <person name="van Kan J.A.L."/>
            <person name="Grigoriev I.V."/>
            <person name="Debets A.J.M."/>
        </authorList>
    </citation>
    <scope>NUCLEOTIDE SEQUENCE [LARGE SCALE GENOMIC DNA]</scope>
    <source>
        <strain evidence="1 2">F11</strain>
    </source>
</reference>
<proteinExistence type="predicted"/>
<evidence type="ECO:0000313" key="1">
    <source>
        <dbReference type="EMBL" id="ROT39857.1"/>
    </source>
</evidence>
<keyword evidence="2" id="KW-1185">Reference proteome</keyword>
<dbReference type="AlphaFoldDB" id="A0A3N2PZD3"/>
<gene>
    <name evidence="1" type="ORF">SODALDRAFT_358271</name>
</gene>
<evidence type="ECO:0000313" key="2">
    <source>
        <dbReference type="Proteomes" id="UP000272025"/>
    </source>
</evidence>